<dbReference type="AlphaFoldDB" id="A0A4P9VUK4"/>
<evidence type="ECO:0000256" key="3">
    <source>
        <dbReference type="ARBA" id="ARBA00022679"/>
    </source>
</evidence>
<keyword evidence="11" id="KW-1185">Reference proteome</keyword>
<dbReference type="PANTHER" id="PTHR11601">
    <property type="entry name" value="CYSTEINE DESULFURYLASE FAMILY MEMBER"/>
    <property type="match status" value="1"/>
</dbReference>
<dbReference type="Gene3D" id="3.40.640.10">
    <property type="entry name" value="Type I PLP-dependent aspartate aminotransferase-like (Major domain)"/>
    <property type="match status" value="1"/>
</dbReference>
<keyword evidence="6" id="KW-0408">Iron</keyword>
<accession>A0A4P9VUK4</accession>
<dbReference type="InterPro" id="IPR015424">
    <property type="entry name" value="PyrdxlP-dep_Trfase"/>
</dbReference>
<reference evidence="10 11" key="1">
    <citation type="submission" date="2017-04" db="EMBL/GenBank/DDBJ databases">
        <title>Draft genome sequence of Zooshikella ganghwensis VG4 isolated from Red Sea sediments.</title>
        <authorList>
            <person name="Rehman Z."/>
            <person name="Alam I."/>
            <person name="Kamau A."/>
            <person name="Bajic V."/>
            <person name="Leiknes T."/>
        </authorList>
    </citation>
    <scope>NUCLEOTIDE SEQUENCE [LARGE SCALE GENOMIC DNA]</scope>
    <source>
        <strain evidence="10 11">VG4</strain>
    </source>
</reference>
<proteinExistence type="inferred from homology"/>
<feature type="domain" description="Aminotransferase class V" evidence="9">
    <location>
        <begin position="12"/>
        <end position="376"/>
    </location>
</feature>
<dbReference type="InterPro" id="IPR015421">
    <property type="entry name" value="PyrdxlP-dep_Trfase_major"/>
</dbReference>
<dbReference type="Proteomes" id="UP000257039">
    <property type="component" value="Unassembled WGS sequence"/>
</dbReference>
<comment type="cofactor">
    <cofactor evidence="1">
        <name>pyridoxal 5'-phosphate</name>
        <dbReference type="ChEBI" id="CHEBI:597326"/>
    </cofactor>
</comment>
<evidence type="ECO:0000256" key="1">
    <source>
        <dbReference type="ARBA" id="ARBA00001933"/>
    </source>
</evidence>
<dbReference type="InterPro" id="IPR015422">
    <property type="entry name" value="PyrdxlP-dep_Trfase_small"/>
</dbReference>
<dbReference type="PIRSF" id="PIRSF005572">
    <property type="entry name" value="NifS"/>
    <property type="match status" value="1"/>
</dbReference>
<keyword evidence="4" id="KW-0479">Metal-binding</keyword>
<dbReference type="PANTHER" id="PTHR11601:SF34">
    <property type="entry name" value="CYSTEINE DESULFURASE"/>
    <property type="match status" value="1"/>
</dbReference>
<keyword evidence="3" id="KW-0808">Transferase</keyword>
<organism evidence="10 11">
    <name type="scientific">Zooshikella ganghwensis</name>
    <dbReference type="NCBI Taxonomy" id="202772"/>
    <lineage>
        <taxon>Bacteria</taxon>
        <taxon>Pseudomonadati</taxon>
        <taxon>Pseudomonadota</taxon>
        <taxon>Gammaproteobacteria</taxon>
        <taxon>Oceanospirillales</taxon>
        <taxon>Zooshikellaceae</taxon>
        <taxon>Zooshikella</taxon>
    </lineage>
</organism>
<evidence type="ECO:0000256" key="8">
    <source>
        <dbReference type="ARBA" id="ARBA00050776"/>
    </source>
</evidence>
<dbReference type="InterPro" id="IPR000192">
    <property type="entry name" value="Aminotrans_V_dom"/>
</dbReference>
<evidence type="ECO:0000256" key="4">
    <source>
        <dbReference type="ARBA" id="ARBA00022723"/>
    </source>
</evidence>
<keyword evidence="5" id="KW-0663">Pyridoxal phosphate</keyword>
<evidence type="ECO:0000256" key="2">
    <source>
        <dbReference type="ARBA" id="ARBA00006490"/>
    </source>
</evidence>
<name>A0A4P9VUK4_9GAMM</name>
<evidence type="ECO:0000259" key="9">
    <source>
        <dbReference type="Pfam" id="PF00266"/>
    </source>
</evidence>
<gene>
    <name evidence="10" type="ORF">B9G39_24830</name>
</gene>
<dbReference type="RefSeq" id="WP_094789179.1">
    <property type="nucleotide sequence ID" value="NZ_NDXW01000001.1"/>
</dbReference>
<comment type="caution">
    <text evidence="10">The sequence shown here is derived from an EMBL/GenBank/DDBJ whole genome shotgun (WGS) entry which is preliminary data.</text>
</comment>
<comment type="similarity">
    <text evidence="2">Belongs to the class-V pyridoxal-phosphate-dependent aminotransferase family. NifS/IscS subfamily.</text>
</comment>
<dbReference type="SUPFAM" id="SSF53383">
    <property type="entry name" value="PLP-dependent transferases"/>
    <property type="match status" value="1"/>
</dbReference>
<dbReference type="Gene3D" id="3.90.1150.10">
    <property type="entry name" value="Aspartate Aminotransferase, domain 1"/>
    <property type="match status" value="1"/>
</dbReference>
<comment type="catalytic activity">
    <reaction evidence="8">
        <text>(sulfur carrier)-H + L-cysteine = (sulfur carrier)-SH + L-alanine</text>
        <dbReference type="Rhea" id="RHEA:43892"/>
        <dbReference type="Rhea" id="RHEA-COMP:14737"/>
        <dbReference type="Rhea" id="RHEA-COMP:14739"/>
        <dbReference type="ChEBI" id="CHEBI:29917"/>
        <dbReference type="ChEBI" id="CHEBI:35235"/>
        <dbReference type="ChEBI" id="CHEBI:57972"/>
        <dbReference type="ChEBI" id="CHEBI:64428"/>
        <dbReference type="EC" id="2.8.1.7"/>
    </reaction>
</comment>
<dbReference type="InterPro" id="IPR016454">
    <property type="entry name" value="Cysteine_dSase"/>
</dbReference>
<dbReference type="GO" id="GO:0051536">
    <property type="term" value="F:iron-sulfur cluster binding"/>
    <property type="evidence" value="ECO:0007669"/>
    <property type="project" value="UniProtKB-KW"/>
</dbReference>
<dbReference type="Gene3D" id="1.10.260.50">
    <property type="match status" value="1"/>
</dbReference>
<sequence length="400" mass="43113">MNSAILEKEINTYFDYNATTPMSETVKLAIIDSLSLFANPSSQYQKSLPVRNLLVSARQAMASLLNCDEAELVFTSGGSEANNLAIKGVLGNIPPGTGHVVISSIEHPSVLEVIRYFESEKGLAISWIKPDSSGAISASDVQQSLRADTKMVILMAVNNETGTIQPFYEVAELAQQHNIHCHIDGVQAVGKLQLNCHELQAHSLSFAAHKFYGPKGIGGLYIRKGCSFSPLIHGGGQESGWRAGTENTLGLAGLAAAAREAKEKFLQWQQQLLYLRGQLIAGLQREIPGILINGTQKSDQVVANTINVSLPGIRAEALAALLDVHHQIAVSIGSACSNNKASRRSHVLQAMGLNNERIDSAVRISIGQFTNEHAINHLIKAISTEYQALLALSMDMEVTV</sequence>
<evidence type="ECO:0000256" key="7">
    <source>
        <dbReference type="ARBA" id="ARBA00023014"/>
    </source>
</evidence>
<keyword evidence="7" id="KW-0411">Iron-sulfur</keyword>
<dbReference type="Pfam" id="PF00266">
    <property type="entry name" value="Aminotran_5"/>
    <property type="match status" value="1"/>
</dbReference>
<dbReference type="GO" id="GO:0031071">
    <property type="term" value="F:cysteine desulfurase activity"/>
    <property type="evidence" value="ECO:0007669"/>
    <property type="project" value="UniProtKB-EC"/>
</dbReference>
<evidence type="ECO:0000313" key="11">
    <source>
        <dbReference type="Proteomes" id="UP000257039"/>
    </source>
</evidence>
<dbReference type="GO" id="GO:0046872">
    <property type="term" value="F:metal ion binding"/>
    <property type="evidence" value="ECO:0007669"/>
    <property type="project" value="UniProtKB-KW"/>
</dbReference>
<evidence type="ECO:0000256" key="5">
    <source>
        <dbReference type="ARBA" id="ARBA00022898"/>
    </source>
</evidence>
<dbReference type="EMBL" id="NDXW01000001">
    <property type="protein sequence ID" value="RDH46417.1"/>
    <property type="molecule type" value="Genomic_DNA"/>
</dbReference>
<evidence type="ECO:0000256" key="6">
    <source>
        <dbReference type="ARBA" id="ARBA00023004"/>
    </source>
</evidence>
<protein>
    <submittedName>
        <fullName evidence="10">Cysteine desulfurase</fullName>
    </submittedName>
</protein>
<evidence type="ECO:0000313" key="10">
    <source>
        <dbReference type="EMBL" id="RDH46417.1"/>
    </source>
</evidence>